<name>A0A942Z3D5_9BACI</name>
<dbReference type="Proteomes" id="UP000676456">
    <property type="component" value="Unassembled WGS sequence"/>
</dbReference>
<accession>A0A942Z3D5</accession>
<organism evidence="1 2">
    <name type="scientific">Lederbergia citrea</name>
    <dbReference type="NCBI Taxonomy" id="2833581"/>
    <lineage>
        <taxon>Bacteria</taxon>
        <taxon>Bacillati</taxon>
        <taxon>Bacillota</taxon>
        <taxon>Bacilli</taxon>
        <taxon>Bacillales</taxon>
        <taxon>Bacillaceae</taxon>
        <taxon>Lederbergia</taxon>
    </lineage>
</organism>
<reference evidence="1 2" key="1">
    <citation type="submission" date="2021-05" db="EMBL/GenBank/DDBJ databases">
        <title>Novel Bacillus species.</title>
        <authorList>
            <person name="Liu G."/>
        </authorList>
    </citation>
    <scope>NUCLEOTIDE SEQUENCE [LARGE SCALE GENOMIC DNA]</scope>
    <source>
        <strain evidence="1 2">FJAT-49682</strain>
    </source>
</reference>
<proteinExistence type="predicted"/>
<sequence>MDLIVIILLCLSTLLFIISFFQTDKVKVLEKEVEQLSMDVLQEHFLINKKLKVLEEELLMDQDLFEAIPNQMSPEPNEILKNQVLALYNQGLDLHQISKQSSLPIKTITMIINSHQDTYGGL</sequence>
<protein>
    <recommendedName>
        <fullName evidence="3">Resolvase HTH domain-containing protein</fullName>
    </recommendedName>
</protein>
<dbReference type="EMBL" id="JAGYPN010000001">
    <property type="protein sequence ID" value="MBS4222434.1"/>
    <property type="molecule type" value="Genomic_DNA"/>
</dbReference>
<dbReference type="RefSeq" id="WP_213097384.1">
    <property type="nucleotide sequence ID" value="NZ_JAGYPN010000001.1"/>
</dbReference>
<evidence type="ECO:0008006" key="3">
    <source>
        <dbReference type="Google" id="ProtNLM"/>
    </source>
</evidence>
<dbReference type="AlphaFoldDB" id="A0A942Z3D5"/>
<evidence type="ECO:0000313" key="1">
    <source>
        <dbReference type="EMBL" id="MBS4222434.1"/>
    </source>
</evidence>
<keyword evidence="2" id="KW-1185">Reference proteome</keyword>
<evidence type="ECO:0000313" key="2">
    <source>
        <dbReference type="Proteomes" id="UP000676456"/>
    </source>
</evidence>
<comment type="caution">
    <text evidence="1">The sequence shown here is derived from an EMBL/GenBank/DDBJ whole genome shotgun (WGS) entry which is preliminary data.</text>
</comment>
<gene>
    <name evidence="1" type="ORF">KHA91_06635</name>
</gene>